<dbReference type="Gene3D" id="3.30.830.10">
    <property type="entry name" value="Metalloenzyme, LuxS/M16 peptidase-like"/>
    <property type="match status" value="4"/>
</dbReference>
<dbReference type="Proteomes" id="UP000431922">
    <property type="component" value="Unassembled WGS sequence"/>
</dbReference>
<dbReference type="InterPro" id="IPR001315">
    <property type="entry name" value="CARD"/>
</dbReference>
<evidence type="ECO:0000256" key="8">
    <source>
        <dbReference type="RuleBase" id="RU004447"/>
    </source>
</evidence>
<evidence type="ECO:0000256" key="4">
    <source>
        <dbReference type="ARBA" id="ARBA00022723"/>
    </source>
</evidence>
<dbReference type="PROSITE" id="PS00143">
    <property type="entry name" value="INSULINASE"/>
    <property type="match status" value="1"/>
</dbReference>
<evidence type="ECO:0000256" key="5">
    <source>
        <dbReference type="ARBA" id="ARBA00022801"/>
    </source>
</evidence>
<evidence type="ECO:0000256" key="9">
    <source>
        <dbReference type="SAM" id="SignalP"/>
    </source>
</evidence>
<sequence length="963" mass="104949">MRGRERFGALPVVTRYSLLPLLFLASPLCAQEPAPPESPTAAKVQSPWPFQDSDIPVDPEFRFGQFANGMRYIIRQNDRPEQTALVRMVIGSGSLAETDAERGLAHFLEHMAFNGSTNVPEGEMVKLLEREGLAFGADTNASTGFEETVYKLDLPRSDPALLDTALMLMRETASELLIAPEAVDRERGVILSERRDRTNFSLKDTLDQFEFTTPGARYGDRLPIGVPAVLETASADDLRKFYRREYVPANTVVLVVGDFDEDLIKAAIEKHFSSWQAAPLPPEPAAGPVDVSRAGVTDIHLDPALSERITVTRLSSWQNEPDLVANRRQNLLRSIGYGIVNRRLLAQARSAEPPFRGAGFGTGDIFEEARSTNLVIDSADGEWSKGLTAAAFTLRQALHFGFTKAEVAEQVAGALTAQENAAASAGTRTNASLMGTALSLVSDEQIPSTPASGLERLRAFLPYITPAAVLEAVRRDAAPLDNPLIRFRGRTMPEGGFEALRRTWDATVAGSVEPLAEAEQVPFGYTDFGPPGAIVSDTVEPRLGIRQIRFENGVMLNLKRTELQEDRIAFEINLDGGSLLNTPENPLATAMVPVLPVGGLGKHSQDELQSILAGRSVGWSLGTETDSFTASGTTTARDLALQLQLLTAGLTDPGYRREAEIQYRRNVANFFKSKDASPSGALGNALGGIISDNDPRFTLQPEDAYMALDFAKLRDVIGGRLASGALEVALVGDLEEQAAIDLVAASLGALPRREAEFRPRTEARQRAFTADRTPRMLRHSGEADQALLRLTWPTTDDSDLALDARLTILERVVRLALQEELRERLGKTYSPSANSSTSRDYSGYGTFAIAASVDVADVGATREAIAAALKRLRGEAIDTDMLDRARRPLLETYDNALKSNGGWLGLVSRAQSESERITRFLRAREVIAEVTTEEIRQTADRFLQPGALLEVLVIPEQGDQSQE</sequence>
<dbReference type="OrthoDB" id="9811314at2"/>
<keyword evidence="9" id="KW-0732">Signal</keyword>
<proteinExistence type="inferred from homology"/>
<keyword evidence="6" id="KW-0862">Zinc</keyword>
<dbReference type="Pfam" id="PF00675">
    <property type="entry name" value="Peptidase_M16"/>
    <property type="match status" value="1"/>
</dbReference>
<evidence type="ECO:0000256" key="6">
    <source>
        <dbReference type="ARBA" id="ARBA00022833"/>
    </source>
</evidence>
<feature type="signal peptide" evidence="9">
    <location>
        <begin position="1"/>
        <end position="30"/>
    </location>
</feature>
<feature type="chain" id="PRO_5033023666" evidence="9">
    <location>
        <begin position="31"/>
        <end position="963"/>
    </location>
</feature>
<dbReference type="PANTHER" id="PTHR43690">
    <property type="entry name" value="NARDILYSIN"/>
    <property type="match status" value="1"/>
</dbReference>
<feature type="domain" description="CARD" evidence="10">
    <location>
        <begin position="874"/>
        <end position="963"/>
    </location>
</feature>
<dbReference type="InterPro" id="IPR001431">
    <property type="entry name" value="Pept_M16_Zn_BS"/>
</dbReference>
<dbReference type="SUPFAM" id="SSF63411">
    <property type="entry name" value="LuxS/MPP-like metallohydrolase"/>
    <property type="match status" value="3"/>
</dbReference>
<dbReference type="InterPro" id="IPR011249">
    <property type="entry name" value="Metalloenz_LuxS/M16"/>
</dbReference>
<dbReference type="InterPro" id="IPR011765">
    <property type="entry name" value="Pept_M16_N"/>
</dbReference>
<dbReference type="AlphaFoldDB" id="A0A845B2B4"/>
<dbReference type="PANTHER" id="PTHR43690:SF17">
    <property type="entry name" value="PROTEIN YHJJ"/>
    <property type="match status" value="1"/>
</dbReference>
<dbReference type="GO" id="GO:0006508">
    <property type="term" value="P:proteolysis"/>
    <property type="evidence" value="ECO:0007669"/>
    <property type="project" value="UniProtKB-KW"/>
</dbReference>
<keyword evidence="7" id="KW-0482">Metalloprotease</keyword>
<keyword evidence="12" id="KW-1185">Reference proteome</keyword>
<dbReference type="GO" id="GO:0004222">
    <property type="term" value="F:metalloendopeptidase activity"/>
    <property type="evidence" value="ECO:0007669"/>
    <property type="project" value="InterPro"/>
</dbReference>
<evidence type="ECO:0000259" key="10">
    <source>
        <dbReference type="PROSITE" id="PS50209"/>
    </source>
</evidence>
<dbReference type="InterPro" id="IPR007863">
    <property type="entry name" value="Peptidase_M16_C"/>
</dbReference>
<reference evidence="11 12" key="1">
    <citation type="submission" date="2019-12" db="EMBL/GenBank/DDBJ databases">
        <title>Genomic-based taxomic classification of the family Erythrobacteraceae.</title>
        <authorList>
            <person name="Xu L."/>
        </authorList>
    </citation>
    <scope>NUCLEOTIDE SEQUENCE [LARGE SCALE GENOMIC DNA]</scope>
    <source>
        <strain evidence="11 12">KCTC 42453</strain>
    </source>
</reference>
<dbReference type="PROSITE" id="PS50209">
    <property type="entry name" value="CARD"/>
    <property type="match status" value="1"/>
</dbReference>
<dbReference type="Pfam" id="PF05193">
    <property type="entry name" value="Peptidase_M16_C"/>
    <property type="match status" value="2"/>
</dbReference>
<evidence type="ECO:0000313" key="12">
    <source>
        <dbReference type="Proteomes" id="UP000431922"/>
    </source>
</evidence>
<keyword evidence="3" id="KW-0645">Protease</keyword>
<comment type="similarity">
    <text evidence="2 8">Belongs to the peptidase M16 family.</text>
</comment>
<dbReference type="InterPro" id="IPR050626">
    <property type="entry name" value="Peptidase_M16"/>
</dbReference>
<keyword evidence="4" id="KW-0479">Metal-binding</keyword>
<evidence type="ECO:0000256" key="2">
    <source>
        <dbReference type="ARBA" id="ARBA00007261"/>
    </source>
</evidence>
<dbReference type="EMBL" id="WTYL01000003">
    <property type="protein sequence ID" value="MXP45401.1"/>
    <property type="molecule type" value="Genomic_DNA"/>
</dbReference>
<comment type="caution">
    <text evidence="11">The sequence shown here is derived from an EMBL/GenBank/DDBJ whole genome shotgun (WGS) entry which is preliminary data.</text>
</comment>
<dbReference type="GO" id="GO:0046872">
    <property type="term" value="F:metal ion binding"/>
    <property type="evidence" value="ECO:0007669"/>
    <property type="project" value="UniProtKB-KW"/>
</dbReference>
<keyword evidence="5" id="KW-0378">Hydrolase</keyword>
<comment type="cofactor">
    <cofactor evidence="1">
        <name>Zn(2+)</name>
        <dbReference type="ChEBI" id="CHEBI:29105"/>
    </cofactor>
</comment>
<protein>
    <submittedName>
        <fullName evidence="11">Insulinase family protein</fullName>
    </submittedName>
</protein>
<evidence type="ECO:0000256" key="7">
    <source>
        <dbReference type="ARBA" id="ARBA00023049"/>
    </source>
</evidence>
<accession>A0A845B2B4</accession>
<evidence type="ECO:0000256" key="3">
    <source>
        <dbReference type="ARBA" id="ARBA00022670"/>
    </source>
</evidence>
<gene>
    <name evidence="11" type="ORF">GRI65_13170</name>
</gene>
<evidence type="ECO:0000256" key="1">
    <source>
        <dbReference type="ARBA" id="ARBA00001947"/>
    </source>
</evidence>
<organism evidence="11 12">
    <name type="scientific">Allopontixanthobacter sediminis</name>
    <dbReference type="NCBI Taxonomy" id="1689985"/>
    <lineage>
        <taxon>Bacteria</taxon>
        <taxon>Pseudomonadati</taxon>
        <taxon>Pseudomonadota</taxon>
        <taxon>Alphaproteobacteria</taxon>
        <taxon>Sphingomonadales</taxon>
        <taxon>Erythrobacteraceae</taxon>
        <taxon>Allopontixanthobacter</taxon>
    </lineage>
</organism>
<evidence type="ECO:0000313" key="11">
    <source>
        <dbReference type="EMBL" id="MXP45401.1"/>
    </source>
</evidence>
<dbReference type="RefSeq" id="WP_160757006.1">
    <property type="nucleotide sequence ID" value="NZ_WTYL01000003.1"/>
</dbReference>
<name>A0A845B2B4_9SPHN</name>